<keyword evidence="3" id="KW-1185">Reference proteome</keyword>
<organism evidence="2 3">
    <name type="scientific">Meiothermus granaticius NBRC 107808</name>
    <dbReference type="NCBI Taxonomy" id="1227551"/>
    <lineage>
        <taxon>Bacteria</taxon>
        <taxon>Thermotogati</taxon>
        <taxon>Deinococcota</taxon>
        <taxon>Deinococci</taxon>
        <taxon>Thermales</taxon>
        <taxon>Thermaceae</taxon>
        <taxon>Meiothermus</taxon>
    </lineage>
</organism>
<dbReference type="PANTHER" id="PTHR36456:SF1">
    <property type="entry name" value="UPF0232 PROTEIN SCO3875"/>
    <property type="match status" value="1"/>
</dbReference>
<evidence type="ECO:0000256" key="1">
    <source>
        <dbReference type="SAM" id="MobiDB-lite"/>
    </source>
</evidence>
<gene>
    <name evidence="2" type="ORF">Mgrana_00195</name>
</gene>
<feature type="region of interest" description="Disordered" evidence="1">
    <location>
        <begin position="102"/>
        <end position="122"/>
    </location>
</feature>
<proteinExistence type="predicted"/>
<evidence type="ECO:0008006" key="4">
    <source>
        <dbReference type="Google" id="ProtNLM"/>
    </source>
</evidence>
<accession>A0A399FDH1</accession>
<dbReference type="EMBL" id="QWLB01000002">
    <property type="protein sequence ID" value="RIH93846.1"/>
    <property type="molecule type" value="Genomic_DNA"/>
</dbReference>
<sequence length="268" mass="29699">MGMAAKRPAELLHKLLGSKGLEAGMRRGKALALWPEVAGEMLAAISEATDLTDGVLTVSVPDSAAAFHLKYEREKFLARYAQVLPGVVGDIRFKERPIARKSRRLEKALPPPPLSPDEESRLRRLSQAVPETLQTAVLKAGKAVIQKQKADPNPPCFICGKPSRENPCKSCQKLLVSPLVEREAVRLTRFPLKARLEGDALQAAKYLATTRLEAQLRDLLPEVVKEPSLMPLLQDTARRYLQLRTGEHDVTARRQLLPEALQSLLKEV</sequence>
<dbReference type="InterPro" id="IPR007922">
    <property type="entry name" value="DciA-like"/>
</dbReference>
<dbReference type="AlphaFoldDB" id="A0A399FDH1"/>
<evidence type="ECO:0000313" key="3">
    <source>
        <dbReference type="Proteomes" id="UP000266178"/>
    </source>
</evidence>
<reference evidence="2 3" key="1">
    <citation type="submission" date="2018-08" db="EMBL/GenBank/DDBJ databases">
        <title>Meiothermus granaticius genome AF-68 sequencing project.</title>
        <authorList>
            <person name="Da Costa M.S."/>
            <person name="Albuquerque L."/>
            <person name="Raposo P."/>
            <person name="Froufe H.J.C."/>
            <person name="Barroso C.S."/>
            <person name="Egas C."/>
        </authorList>
    </citation>
    <scope>NUCLEOTIDE SEQUENCE [LARGE SCALE GENOMIC DNA]</scope>
    <source>
        <strain evidence="2 3">AF-68</strain>
    </source>
</reference>
<evidence type="ECO:0000313" key="2">
    <source>
        <dbReference type="EMBL" id="RIH93846.1"/>
    </source>
</evidence>
<protein>
    <recommendedName>
        <fullName evidence="4">DUF721 domain-containing protein</fullName>
    </recommendedName>
</protein>
<dbReference type="PANTHER" id="PTHR36456">
    <property type="entry name" value="UPF0232 PROTEIN SCO3875"/>
    <property type="match status" value="1"/>
</dbReference>
<comment type="caution">
    <text evidence="2">The sequence shown here is derived from an EMBL/GenBank/DDBJ whole genome shotgun (WGS) entry which is preliminary data.</text>
</comment>
<name>A0A399FDH1_9DEIN</name>
<dbReference type="Pfam" id="PF05258">
    <property type="entry name" value="DciA"/>
    <property type="match status" value="1"/>
</dbReference>
<dbReference type="Proteomes" id="UP000266178">
    <property type="component" value="Unassembled WGS sequence"/>
</dbReference>